<keyword evidence="5" id="KW-1185">Reference proteome</keyword>
<dbReference type="GO" id="GO:0006753">
    <property type="term" value="P:nucleoside phosphate metabolic process"/>
    <property type="evidence" value="ECO:0007669"/>
    <property type="project" value="TreeGrafter"/>
</dbReference>
<evidence type="ECO:0000256" key="1">
    <source>
        <dbReference type="ARBA" id="ARBA00001946"/>
    </source>
</evidence>
<dbReference type="AlphaFoldDB" id="A0A3A1Y1P1"/>
<dbReference type="Proteomes" id="UP000266258">
    <property type="component" value="Unassembled WGS sequence"/>
</dbReference>
<comment type="caution">
    <text evidence="4">The sequence shown here is derived from an EMBL/GenBank/DDBJ whole genome shotgun (WGS) entry which is preliminary data.</text>
</comment>
<evidence type="ECO:0000313" key="5">
    <source>
        <dbReference type="Proteomes" id="UP000266258"/>
    </source>
</evidence>
<evidence type="ECO:0000259" key="3">
    <source>
        <dbReference type="PROSITE" id="PS51462"/>
    </source>
</evidence>
<dbReference type="NCBIfam" id="NF008736">
    <property type="entry name" value="PRK11762.1"/>
    <property type="match status" value="1"/>
</dbReference>
<dbReference type="GO" id="GO:0019144">
    <property type="term" value="F:ADP-sugar diphosphatase activity"/>
    <property type="evidence" value="ECO:0007669"/>
    <property type="project" value="TreeGrafter"/>
</dbReference>
<dbReference type="GO" id="GO:0005829">
    <property type="term" value="C:cytosol"/>
    <property type="evidence" value="ECO:0007669"/>
    <property type="project" value="TreeGrafter"/>
</dbReference>
<dbReference type="GO" id="GO:0019693">
    <property type="term" value="P:ribose phosphate metabolic process"/>
    <property type="evidence" value="ECO:0007669"/>
    <property type="project" value="TreeGrafter"/>
</dbReference>
<dbReference type="Gene3D" id="3.90.79.10">
    <property type="entry name" value="Nucleoside Triphosphate Pyrophosphohydrolase"/>
    <property type="match status" value="1"/>
</dbReference>
<dbReference type="PROSITE" id="PS51462">
    <property type="entry name" value="NUDIX"/>
    <property type="match status" value="1"/>
</dbReference>
<dbReference type="RefSeq" id="WP_119497867.1">
    <property type="nucleotide sequence ID" value="NZ_NRJH01000071.1"/>
</dbReference>
<dbReference type="OrthoDB" id="9806150at2"/>
<evidence type="ECO:0000313" key="4">
    <source>
        <dbReference type="EMBL" id="RIY31371.1"/>
    </source>
</evidence>
<dbReference type="Pfam" id="PF00293">
    <property type="entry name" value="NUDIX"/>
    <property type="match status" value="1"/>
</dbReference>
<dbReference type="PANTHER" id="PTHR11839">
    <property type="entry name" value="UDP/ADP-SUGAR PYROPHOSPHATASE"/>
    <property type="match status" value="1"/>
</dbReference>
<dbReference type="InterPro" id="IPR000086">
    <property type="entry name" value="NUDIX_hydrolase_dom"/>
</dbReference>
<accession>A0A3A1Y1P1</accession>
<dbReference type="PANTHER" id="PTHR11839:SF12">
    <property type="entry name" value="ADP COMPOUNDS HYDROLASE NUDE"/>
    <property type="match status" value="1"/>
</dbReference>
<organism evidence="4 5">
    <name type="scientific">Psittacicella melopsittaci</name>
    <dbReference type="NCBI Taxonomy" id="2028576"/>
    <lineage>
        <taxon>Bacteria</taxon>
        <taxon>Pseudomonadati</taxon>
        <taxon>Pseudomonadota</taxon>
        <taxon>Gammaproteobacteria</taxon>
        <taxon>Pasteurellales</taxon>
        <taxon>Psittacicellaceae</taxon>
        <taxon>Psittacicella</taxon>
    </lineage>
</organism>
<name>A0A3A1Y1P1_9GAMM</name>
<keyword evidence="2 4" id="KW-0378">Hydrolase</keyword>
<comment type="cofactor">
    <cofactor evidence="1">
        <name>Mg(2+)</name>
        <dbReference type="ChEBI" id="CHEBI:18420"/>
    </cofactor>
</comment>
<dbReference type="InterPro" id="IPR020084">
    <property type="entry name" value="NUDIX_hydrolase_CS"/>
</dbReference>
<dbReference type="SUPFAM" id="SSF55811">
    <property type="entry name" value="Nudix"/>
    <property type="match status" value="1"/>
</dbReference>
<dbReference type="PROSITE" id="PS00893">
    <property type="entry name" value="NUDIX_BOX"/>
    <property type="match status" value="1"/>
</dbReference>
<proteinExistence type="predicted"/>
<evidence type="ECO:0000256" key="2">
    <source>
        <dbReference type="ARBA" id="ARBA00022801"/>
    </source>
</evidence>
<dbReference type="EMBL" id="NRJH01000071">
    <property type="protein sequence ID" value="RIY31371.1"/>
    <property type="molecule type" value="Genomic_DNA"/>
</dbReference>
<gene>
    <name evidence="4" type="ORF">CJP74_07525</name>
</gene>
<sequence>MSEKKDFPQVSNLHYLGKLGIFHVESVHLRFSNGEQREYFRLASRRDAVTVIAIEQDHLLCVREFAGGTLQYELGFVRGGVEQGETPIEAAIRELGEEVGYKANKVVHLSTTSSSPGYNTGFHHIVLATELEQLPVKPQGDEPEPLELIRWPLNDLAGLLEQKHFRDTTHTLAVFALQAYLANNALAKALASK</sequence>
<reference evidence="4 5" key="1">
    <citation type="submission" date="2017-08" db="EMBL/GenBank/DDBJ databases">
        <title>Reclassification of Bisgaard taxon 37 and 44.</title>
        <authorList>
            <person name="Christensen H."/>
        </authorList>
    </citation>
    <scope>NUCLEOTIDE SEQUENCE [LARGE SCALE GENOMIC DNA]</scope>
    <source>
        <strain evidence="4 5">B96_4</strain>
    </source>
</reference>
<protein>
    <submittedName>
        <fullName evidence="4">ADP compounds hydrolase NudE</fullName>
    </submittedName>
</protein>
<dbReference type="InterPro" id="IPR015797">
    <property type="entry name" value="NUDIX_hydrolase-like_dom_sf"/>
</dbReference>
<feature type="domain" description="Nudix hydrolase" evidence="3">
    <location>
        <begin position="44"/>
        <end position="181"/>
    </location>
</feature>